<dbReference type="Pfam" id="PF20652">
    <property type="entry name" value="Sec8_C"/>
    <property type="match status" value="1"/>
</dbReference>
<feature type="compositionally biased region" description="Polar residues" evidence="5">
    <location>
        <begin position="138"/>
        <end position="147"/>
    </location>
</feature>
<keyword evidence="8" id="KW-0378">Hydrolase</keyword>
<keyword evidence="2 4" id="KW-0268">Exocytosis</keyword>
<keyword evidence="8" id="KW-0031">Aminopeptidase</keyword>
<dbReference type="PANTHER" id="PTHR14146:SF0">
    <property type="entry name" value="EXOCYST COMPLEX COMPONENT 4"/>
    <property type="match status" value="1"/>
</dbReference>
<proteinExistence type="inferred from homology"/>
<keyword evidence="1 4" id="KW-0813">Transport</keyword>
<keyword evidence="3 4" id="KW-0653">Protein transport</keyword>
<comment type="function">
    <text evidence="4">Component of the exocyst complex involved in the docking of exocytic vesicles with fusion sites on the plasma membrane.</text>
</comment>
<feature type="region of interest" description="Disordered" evidence="5">
    <location>
        <begin position="460"/>
        <end position="494"/>
    </location>
</feature>
<sequence length="1255" mass="140593">MSRAPPFPTTTRRGRSPSLSNSNVSISPPMQAPMPTRPLQINRPPSRPTTPSNSSISTSPRPINPSLNGPARPQRSELRNRASDYSGSESTYRDSVASNSFSDTSRSRNANSNSNTAFSSSRSKPARMGSSPRDAEETTPTSLTSVVSAFKAAGRRRATEDEVEYQRERRNDIEAEKSRQQRIREKAPGRRPNHKARAGDIDAILDQIKDEWEFVVDPDFNTVDLALQLLDDSPASGKDIESFRRTKHTLSKALKGSVDKHYQAFAASLPHHASLINHLTATQTQIDEARTSLQESKDALGSKRADLVQLWSRGQTLEEMMRLLDQIEQLKSVPDVLETLMSEKQLLQASVLLIRNLKIINKPDMLEIGAVSDLRAYLTSQEVALREILVDELHSHVYLKTFWCESRWAPYTPNQRSFPKVEFESETDLKLSVLPPSSPSSPSFHQTRLTRYLNNLTLRPNDPPVDVNGGNPRNSTLGIPMASSSGSQTTTNPESDSFSYIETVLESLAVLGKLGSALDIVAQRLSNEIYSLIDSTLDEVSDRAEFGRRNSMITPSFVVERSEGVYIIPSDPAAFLSGKPQLMSATSLRLAAMESSAQQVDHEIIKDFFWTLFSKMDAVAQSLRVVYEVANRIGSRRDFKDSSGTKPGALFSLTDIWISVQAEIKTLIYDYLTSEEEGNLTGRNPISSINEVLREGRFTRDRNKTIYRFADTDAKLVNKELRPHEDELTQVLKDTMPGLVQGQADNAVQSVLSSVGTDDRLLGAGQHHRLLIKPNPFLVNVLLQPTLAFLERVAEVLPSDMESIRALGTVLDNFVLQVYLPQLEEKVSLLFHQAVTGPDAFQPDVFSKKLTSEPLMKASIQLMALINSLCAMLQMTPFHRENYSRLILGVVIQFYQRCSDRFQDLVSHSTQDDSMTPHIALSAQWAQRSEITPCFTELLATSESDTERLDNLCSQETQLELECLGQDTVKKMDLVPLIRNLASLANLHQTIAWFTSELSSLKDRTDDIPPTPQNLEPLSAAPYTPQPLFQSLLSPTDQISLPLTKEMALRFQALLKTYEQLAELILVTIRIDVRCRALHFLDLAMRGNYSIDNEASEPDPHIIDLNNDLTEIDDLVSMYLPRKTRNFVFAGLSGLMEHILISSARCLQHPNKFGIRKIMRNILALQQCVKTIASSKQSKDFERAKRYFSLFFLSPQEMLEGIQKEQAFSFDEYQTMLALQCGVDPNSSDPRTSQATNRNYSMYVIELHGLDIEGS</sequence>
<dbReference type="InterPro" id="IPR007191">
    <property type="entry name" value="Sec8_exocyst_N"/>
</dbReference>
<organism evidence="8 9">
    <name type="scientific">Marasmiellus scandens</name>
    <dbReference type="NCBI Taxonomy" id="2682957"/>
    <lineage>
        <taxon>Eukaryota</taxon>
        <taxon>Fungi</taxon>
        <taxon>Dikarya</taxon>
        <taxon>Basidiomycota</taxon>
        <taxon>Agaricomycotina</taxon>
        <taxon>Agaricomycetes</taxon>
        <taxon>Agaricomycetidae</taxon>
        <taxon>Agaricales</taxon>
        <taxon>Marasmiineae</taxon>
        <taxon>Omphalotaceae</taxon>
        <taxon>Marasmiellus</taxon>
    </lineage>
</organism>
<comment type="similarity">
    <text evidence="4">Belongs to the SEC8 family.</text>
</comment>
<keyword evidence="8" id="KW-0645">Protease</keyword>
<evidence type="ECO:0000259" key="6">
    <source>
        <dbReference type="Pfam" id="PF04048"/>
    </source>
</evidence>
<feature type="compositionally biased region" description="Low complexity" evidence="5">
    <location>
        <begin position="41"/>
        <end position="66"/>
    </location>
</feature>
<evidence type="ECO:0000256" key="5">
    <source>
        <dbReference type="SAM" id="MobiDB-lite"/>
    </source>
</evidence>
<evidence type="ECO:0000256" key="1">
    <source>
        <dbReference type="ARBA" id="ARBA00022448"/>
    </source>
</evidence>
<evidence type="ECO:0000313" key="8">
    <source>
        <dbReference type="EMBL" id="KAK7468709.1"/>
    </source>
</evidence>
<dbReference type="PANTHER" id="PTHR14146">
    <property type="entry name" value="EXOCYST COMPLEX COMPONENT 4"/>
    <property type="match status" value="1"/>
</dbReference>
<dbReference type="Proteomes" id="UP001498398">
    <property type="component" value="Unassembled WGS sequence"/>
</dbReference>
<name>A0ABR1K276_9AGAR</name>
<protein>
    <recommendedName>
        <fullName evidence="4">Exocyst complex component Sec8</fullName>
    </recommendedName>
</protein>
<dbReference type="EMBL" id="JBANRG010000003">
    <property type="protein sequence ID" value="KAK7468709.1"/>
    <property type="molecule type" value="Genomic_DNA"/>
</dbReference>
<feature type="domain" description="Exocyst complex component Sec8 middle helical bundle" evidence="7">
    <location>
        <begin position="492"/>
        <end position="787"/>
    </location>
</feature>
<evidence type="ECO:0000313" key="9">
    <source>
        <dbReference type="Proteomes" id="UP001498398"/>
    </source>
</evidence>
<evidence type="ECO:0000256" key="3">
    <source>
        <dbReference type="ARBA" id="ARBA00022927"/>
    </source>
</evidence>
<comment type="caution">
    <text evidence="8">The sequence shown here is derived from an EMBL/GenBank/DDBJ whole genome shotgun (WGS) entry which is preliminary data.</text>
</comment>
<feature type="compositionally biased region" description="Basic and acidic residues" evidence="5">
    <location>
        <begin position="157"/>
        <end position="188"/>
    </location>
</feature>
<feature type="domain" description="Exocyst complex component Sec8 N-terminal" evidence="6">
    <location>
        <begin position="201"/>
        <end position="339"/>
    </location>
</feature>
<feature type="region of interest" description="Disordered" evidence="5">
    <location>
        <begin position="1"/>
        <end position="196"/>
    </location>
</feature>
<reference evidence="8 9" key="1">
    <citation type="submission" date="2024-01" db="EMBL/GenBank/DDBJ databases">
        <title>A draft genome for the cacao thread blight pathogen Marasmiellus scandens.</title>
        <authorList>
            <person name="Baruah I.K."/>
            <person name="Leung J."/>
            <person name="Bukari Y."/>
            <person name="Amoako-Attah I."/>
            <person name="Meinhardt L.W."/>
            <person name="Bailey B.A."/>
            <person name="Cohen S.P."/>
        </authorList>
    </citation>
    <scope>NUCLEOTIDE SEQUENCE [LARGE SCALE GENOMIC DNA]</scope>
    <source>
        <strain evidence="8 9">GH-19</strain>
    </source>
</reference>
<evidence type="ECO:0000256" key="2">
    <source>
        <dbReference type="ARBA" id="ARBA00022483"/>
    </source>
</evidence>
<dbReference type="InterPro" id="IPR039682">
    <property type="entry name" value="Sec8/EXOC4"/>
</dbReference>
<feature type="compositionally biased region" description="Low complexity" evidence="5">
    <location>
        <begin position="102"/>
        <end position="123"/>
    </location>
</feature>
<gene>
    <name evidence="8" type="primary">SEC8</name>
    <name evidence="8" type="ORF">VKT23_003212</name>
</gene>
<evidence type="ECO:0000259" key="7">
    <source>
        <dbReference type="Pfam" id="PF20652"/>
    </source>
</evidence>
<evidence type="ECO:0000256" key="4">
    <source>
        <dbReference type="RuleBase" id="RU367079"/>
    </source>
</evidence>
<keyword evidence="9" id="KW-1185">Reference proteome</keyword>
<feature type="compositionally biased region" description="Polar residues" evidence="5">
    <location>
        <begin position="471"/>
        <end position="494"/>
    </location>
</feature>
<feature type="compositionally biased region" description="Low complexity" evidence="5">
    <location>
        <begin position="16"/>
        <end position="29"/>
    </location>
</feature>
<accession>A0ABR1K276</accession>
<dbReference type="GO" id="GO:0004177">
    <property type="term" value="F:aminopeptidase activity"/>
    <property type="evidence" value="ECO:0007669"/>
    <property type="project" value="UniProtKB-KW"/>
</dbReference>
<dbReference type="Pfam" id="PF04048">
    <property type="entry name" value="Sec8_N"/>
    <property type="match status" value="1"/>
</dbReference>
<dbReference type="InterPro" id="IPR048630">
    <property type="entry name" value="Sec8_M"/>
</dbReference>